<accession>V6SLI2</accession>
<gene>
    <name evidence="14" type="ORF">FLJC2902T_19820</name>
</gene>
<evidence type="ECO:0000256" key="6">
    <source>
        <dbReference type="ARBA" id="ARBA00022777"/>
    </source>
</evidence>
<feature type="coiled-coil region" evidence="10">
    <location>
        <begin position="295"/>
        <end position="322"/>
    </location>
</feature>
<evidence type="ECO:0000256" key="4">
    <source>
        <dbReference type="ARBA" id="ARBA00022679"/>
    </source>
</evidence>
<keyword evidence="11" id="KW-1133">Transmembrane helix</keyword>
<evidence type="ECO:0000313" key="15">
    <source>
        <dbReference type="Proteomes" id="UP000018004"/>
    </source>
</evidence>
<dbReference type="GO" id="GO:0005524">
    <property type="term" value="F:ATP binding"/>
    <property type="evidence" value="ECO:0007669"/>
    <property type="project" value="UniProtKB-KW"/>
</dbReference>
<feature type="transmembrane region" description="Helical" evidence="11">
    <location>
        <begin position="515"/>
        <end position="536"/>
    </location>
</feature>
<dbReference type="InterPro" id="IPR027417">
    <property type="entry name" value="P-loop_NTPase"/>
</dbReference>
<dbReference type="RefSeq" id="WP_023579581.1">
    <property type="nucleotide sequence ID" value="NZ_AVGG01000011.1"/>
</dbReference>
<dbReference type="InterPro" id="IPR025669">
    <property type="entry name" value="AAA_dom"/>
</dbReference>
<dbReference type="PATRIC" id="fig|1341181.4.peg.1946"/>
<dbReference type="GO" id="GO:0004715">
    <property type="term" value="F:non-membrane spanning protein tyrosine kinase activity"/>
    <property type="evidence" value="ECO:0007669"/>
    <property type="project" value="UniProtKB-EC"/>
</dbReference>
<dbReference type="eggNOG" id="COG3206">
    <property type="taxonomic scope" value="Bacteria"/>
</dbReference>
<feature type="domain" description="Tyrosine-protein kinase G-rich" evidence="13">
    <location>
        <begin position="455"/>
        <end position="532"/>
    </location>
</feature>
<dbReference type="InterPro" id="IPR050445">
    <property type="entry name" value="Bact_polysacc_biosynth/exp"/>
</dbReference>
<dbReference type="FunFam" id="3.40.50.300:FF:000527">
    <property type="entry name" value="Tyrosine-protein kinase etk"/>
    <property type="match status" value="1"/>
</dbReference>
<comment type="catalytic activity">
    <reaction evidence="9">
        <text>L-tyrosyl-[protein] + ATP = O-phospho-L-tyrosyl-[protein] + ADP + H(+)</text>
        <dbReference type="Rhea" id="RHEA:10596"/>
        <dbReference type="Rhea" id="RHEA-COMP:10136"/>
        <dbReference type="Rhea" id="RHEA-COMP:20101"/>
        <dbReference type="ChEBI" id="CHEBI:15378"/>
        <dbReference type="ChEBI" id="CHEBI:30616"/>
        <dbReference type="ChEBI" id="CHEBI:46858"/>
        <dbReference type="ChEBI" id="CHEBI:61978"/>
        <dbReference type="ChEBI" id="CHEBI:456216"/>
        <dbReference type="EC" id="2.7.10.2"/>
    </reaction>
</comment>
<dbReference type="CDD" id="cd05387">
    <property type="entry name" value="BY-kinase"/>
    <property type="match status" value="1"/>
</dbReference>
<dbReference type="AlphaFoldDB" id="V6SLI2"/>
<dbReference type="Gene3D" id="3.40.50.300">
    <property type="entry name" value="P-loop containing nucleotide triphosphate hydrolases"/>
    <property type="match status" value="1"/>
</dbReference>
<dbReference type="EMBL" id="AVGG01000011">
    <property type="protein sequence ID" value="ESU27279.1"/>
    <property type="molecule type" value="Genomic_DNA"/>
</dbReference>
<dbReference type="InterPro" id="IPR005702">
    <property type="entry name" value="Wzc-like_C"/>
</dbReference>
<comment type="similarity">
    <text evidence="2">Belongs to the etk/wzc family.</text>
</comment>
<dbReference type="Proteomes" id="UP000018004">
    <property type="component" value="Unassembled WGS sequence"/>
</dbReference>
<organism evidence="14 15">
    <name type="scientific">Flavobacterium limnosediminis JC2902</name>
    <dbReference type="NCBI Taxonomy" id="1341181"/>
    <lineage>
        <taxon>Bacteria</taxon>
        <taxon>Pseudomonadati</taxon>
        <taxon>Bacteroidota</taxon>
        <taxon>Flavobacteriia</taxon>
        <taxon>Flavobacteriales</taxon>
        <taxon>Flavobacteriaceae</taxon>
        <taxon>Flavobacterium</taxon>
    </lineage>
</organism>
<evidence type="ECO:0000256" key="9">
    <source>
        <dbReference type="ARBA" id="ARBA00051245"/>
    </source>
</evidence>
<reference evidence="14 15" key="1">
    <citation type="submission" date="2013-08" db="EMBL/GenBank/DDBJ databases">
        <title>Flavobacterium limnosediminis JC2902 genome sequencing.</title>
        <authorList>
            <person name="Lee K."/>
            <person name="Yi H."/>
            <person name="Park S."/>
            <person name="Chun J."/>
        </authorList>
    </citation>
    <scope>NUCLEOTIDE SEQUENCE [LARGE SCALE GENOMIC DNA]</scope>
    <source>
        <strain evidence="14 15">JC2902</strain>
    </source>
</reference>
<feature type="domain" description="AAA" evidence="12">
    <location>
        <begin position="601"/>
        <end position="720"/>
    </location>
</feature>
<keyword evidence="6" id="KW-0418">Kinase</keyword>
<name>V6SLI2_9FLAO</name>
<evidence type="ECO:0000256" key="3">
    <source>
        <dbReference type="ARBA" id="ARBA00011903"/>
    </source>
</evidence>
<dbReference type="EC" id="2.7.10.2" evidence="3"/>
<dbReference type="Pfam" id="PF13614">
    <property type="entry name" value="AAA_31"/>
    <property type="match status" value="1"/>
</dbReference>
<keyword evidence="7" id="KW-0067">ATP-binding</keyword>
<dbReference type="eggNOG" id="COG0489">
    <property type="taxonomic scope" value="Bacteria"/>
</dbReference>
<comment type="caution">
    <text evidence="14">The sequence shown here is derived from an EMBL/GenBank/DDBJ whole genome shotgun (WGS) entry which is preliminary data.</text>
</comment>
<dbReference type="PANTHER" id="PTHR32309:SF13">
    <property type="entry name" value="FERRIC ENTEROBACTIN TRANSPORT PROTEIN FEPE"/>
    <property type="match status" value="1"/>
</dbReference>
<evidence type="ECO:0000256" key="1">
    <source>
        <dbReference type="ARBA" id="ARBA00007316"/>
    </source>
</evidence>
<evidence type="ECO:0000259" key="12">
    <source>
        <dbReference type="Pfam" id="PF13614"/>
    </source>
</evidence>
<feature type="transmembrane region" description="Helical" evidence="11">
    <location>
        <begin position="28"/>
        <end position="46"/>
    </location>
</feature>
<evidence type="ECO:0000256" key="11">
    <source>
        <dbReference type="SAM" id="Phobius"/>
    </source>
</evidence>
<dbReference type="NCBIfam" id="TIGR01007">
    <property type="entry name" value="eps_fam"/>
    <property type="match status" value="1"/>
</dbReference>
<dbReference type="GO" id="GO:0005886">
    <property type="term" value="C:plasma membrane"/>
    <property type="evidence" value="ECO:0007669"/>
    <property type="project" value="TreeGrafter"/>
</dbReference>
<evidence type="ECO:0000256" key="10">
    <source>
        <dbReference type="SAM" id="Coils"/>
    </source>
</evidence>
<dbReference type="STRING" id="1341181.FLJC2902T_19820"/>
<keyword evidence="5" id="KW-0547">Nucleotide-binding</keyword>
<evidence type="ECO:0000256" key="2">
    <source>
        <dbReference type="ARBA" id="ARBA00008883"/>
    </source>
</evidence>
<evidence type="ECO:0000256" key="7">
    <source>
        <dbReference type="ARBA" id="ARBA00022840"/>
    </source>
</evidence>
<sequence length="821" mass="92540">MLDIKDFSFTENQSSFDFKGFLLKVLSYWKWFVVSLIITFTIAYQVNIRKEKIYGMEASIVVKDENNSFFTSNTSLVFNWGGVSDKVQTIITALKSRSHNEAVVEKLNYYTDYLIQGEYSLIDAYGSVPFYVAIDERKAQLAGIPIQIKFLSQNEYKLTVNFEGNQVGTFIYATNSNSTALVQDTEISKRYKVGEMVDLPFLNFKLFINENPGDYVGNEYYIRFNNFDGTVARYKSINVDVGDKAGSVISLGLQGTNKARLVEYLNATVEILKKKQLDGKNRFAINTISFIDSTLLAMEGQLKNTEKELKDFGRDKNVFELEGGGEKLTERLTNYDIERDAVERKIVYYNSLNSYLRSSTDYSRLPAPTVAGIDDPNIVSNVSKLILLSTERSEKAYSLKSEKLFKEFDKDMEAIKQVLLENIRSAKGALQYDLDLIDRNISEAEGVIMKLPQEQQELSKIKRKYDLNDNIYNTFLQKRSEADIVKAANVSDIEFIDSAKDTGGGLIGPKTSVNYILALLLGFLVPLLIVFAITLLDNTIHTTEEIERLTKIPIIGIIGKKNTESNLSVFDKPKSPLAESFRAIRSSLQYMYKKQKAEGTKTLMLTSSVGGEGKTFCSINMGTVFALGEKKTVIVGLDLRKPRIFGDFNIENNVGVVNYLIGQKSISEIVQSTHIPYLDVITSGPIPPNPSELILGDSMRELIEELKTMYDYIILDTPPVGLVADALELAQYCDATLFVTRQNFTKKAMLSIVNEKHKRGELHNISILFNDFESKVKYGYGYGYGYSSGYGYGYGAYGNGYMEVEQQKTFIEKVKAVLIRK</sequence>
<keyword evidence="15" id="KW-1185">Reference proteome</keyword>
<comment type="similarity">
    <text evidence="1">Belongs to the CpsD/CapB family.</text>
</comment>
<evidence type="ECO:0000313" key="14">
    <source>
        <dbReference type="EMBL" id="ESU27279.1"/>
    </source>
</evidence>
<dbReference type="InterPro" id="IPR032807">
    <property type="entry name" value="GNVR"/>
</dbReference>
<dbReference type="GO" id="GO:0042802">
    <property type="term" value="F:identical protein binding"/>
    <property type="evidence" value="ECO:0007669"/>
    <property type="project" value="UniProtKB-ARBA"/>
</dbReference>
<evidence type="ECO:0000256" key="5">
    <source>
        <dbReference type="ARBA" id="ARBA00022741"/>
    </source>
</evidence>
<keyword evidence="10" id="KW-0175">Coiled coil</keyword>
<protein>
    <recommendedName>
        <fullName evidence="3">non-specific protein-tyrosine kinase</fullName>
        <ecNumber evidence="3">2.7.10.2</ecNumber>
    </recommendedName>
</protein>
<dbReference type="PANTHER" id="PTHR32309">
    <property type="entry name" value="TYROSINE-PROTEIN KINASE"/>
    <property type="match status" value="1"/>
</dbReference>
<keyword evidence="11" id="KW-0472">Membrane</keyword>
<keyword evidence="8" id="KW-0829">Tyrosine-protein kinase</keyword>
<keyword evidence="4" id="KW-0808">Transferase</keyword>
<evidence type="ECO:0000259" key="13">
    <source>
        <dbReference type="Pfam" id="PF13807"/>
    </source>
</evidence>
<dbReference type="Pfam" id="PF13807">
    <property type="entry name" value="GNVR"/>
    <property type="match status" value="1"/>
</dbReference>
<dbReference type="OrthoDB" id="9794577at2"/>
<keyword evidence="11" id="KW-0812">Transmembrane</keyword>
<dbReference type="SUPFAM" id="SSF52540">
    <property type="entry name" value="P-loop containing nucleoside triphosphate hydrolases"/>
    <property type="match status" value="1"/>
</dbReference>
<evidence type="ECO:0000256" key="8">
    <source>
        <dbReference type="ARBA" id="ARBA00023137"/>
    </source>
</evidence>
<proteinExistence type="inferred from homology"/>